<evidence type="ECO:0000313" key="2">
    <source>
        <dbReference type="EMBL" id="UZE95917.1"/>
    </source>
</evidence>
<protein>
    <submittedName>
        <fullName evidence="2">Cysteine peptidase family C39 domain-containing protein</fullName>
    </submittedName>
</protein>
<evidence type="ECO:0000313" key="3">
    <source>
        <dbReference type="Proteomes" id="UP001163739"/>
    </source>
</evidence>
<dbReference type="RefSeq" id="WP_265047400.1">
    <property type="nucleotide sequence ID" value="NZ_CP100390.1"/>
</dbReference>
<name>A0ABY6N1P6_9ALTE</name>
<organism evidence="2 3">
    <name type="scientific">Alkalimarinus alittae</name>
    <dbReference type="NCBI Taxonomy" id="2961619"/>
    <lineage>
        <taxon>Bacteria</taxon>
        <taxon>Pseudomonadati</taxon>
        <taxon>Pseudomonadota</taxon>
        <taxon>Gammaproteobacteria</taxon>
        <taxon>Alteromonadales</taxon>
        <taxon>Alteromonadaceae</taxon>
        <taxon>Alkalimarinus</taxon>
    </lineage>
</organism>
<dbReference type="Gene3D" id="3.90.70.10">
    <property type="entry name" value="Cysteine proteinases"/>
    <property type="match status" value="1"/>
</dbReference>
<dbReference type="PROSITE" id="PS50990">
    <property type="entry name" value="PEPTIDASE_C39"/>
    <property type="match status" value="1"/>
</dbReference>
<sequence>MMRLFLLISTLVISSCTTQHVIDINQYPDFDSQTITQSNLPEFKVGKIPDLTYCQADFSCASSSISTVLKRKFGIKISELEVMSGLFNNGEKDIIAERYGFSLLDMKLYVDNLGYQGNGFMLDRKDFIQIFKGSDQITKFPIIIPLNYTGIRRFAVLSGGNTVYALIDDPAYGRYKIKHNDFFDILDEEVIFTIDKESE</sequence>
<gene>
    <name evidence="2" type="ORF">NKI27_18005</name>
</gene>
<dbReference type="EMBL" id="CP100390">
    <property type="protein sequence ID" value="UZE95917.1"/>
    <property type="molecule type" value="Genomic_DNA"/>
</dbReference>
<keyword evidence="3" id="KW-1185">Reference proteome</keyword>
<dbReference type="Pfam" id="PF03412">
    <property type="entry name" value="Peptidase_C39"/>
    <property type="match status" value="1"/>
</dbReference>
<dbReference type="PROSITE" id="PS51257">
    <property type="entry name" value="PROKAR_LIPOPROTEIN"/>
    <property type="match status" value="1"/>
</dbReference>
<reference evidence="2" key="1">
    <citation type="submission" date="2022-06" db="EMBL/GenBank/DDBJ databases">
        <title>Alkalimarinus sp. nov., isolated from gut of a Alitta virens.</title>
        <authorList>
            <person name="Yang A.I."/>
            <person name="Shin N.-R."/>
        </authorList>
    </citation>
    <scope>NUCLEOTIDE SEQUENCE</scope>
    <source>
        <strain evidence="2">A2M4</strain>
    </source>
</reference>
<proteinExistence type="predicted"/>
<dbReference type="Proteomes" id="UP001163739">
    <property type="component" value="Chromosome"/>
</dbReference>
<evidence type="ECO:0000259" key="1">
    <source>
        <dbReference type="PROSITE" id="PS50990"/>
    </source>
</evidence>
<accession>A0ABY6N1P6</accession>
<feature type="domain" description="Peptidase C39" evidence="1">
    <location>
        <begin position="55"/>
        <end position="193"/>
    </location>
</feature>
<dbReference type="InterPro" id="IPR005074">
    <property type="entry name" value="Peptidase_C39"/>
</dbReference>